<dbReference type="PANTHER" id="PTHR33164">
    <property type="entry name" value="TRANSCRIPTIONAL REGULATOR, MARR FAMILY"/>
    <property type="match status" value="1"/>
</dbReference>
<dbReference type="InterPro" id="IPR036390">
    <property type="entry name" value="WH_DNA-bd_sf"/>
</dbReference>
<feature type="domain" description="HTH marR-type" evidence="1">
    <location>
        <begin position="1"/>
        <end position="104"/>
    </location>
</feature>
<dbReference type="Gene3D" id="1.10.10.10">
    <property type="entry name" value="Winged helix-like DNA-binding domain superfamily/Winged helix DNA-binding domain"/>
    <property type="match status" value="1"/>
</dbReference>
<dbReference type="Pfam" id="PF12802">
    <property type="entry name" value="MarR_2"/>
    <property type="match status" value="1"/>
</dbReference>
<dbReference type="EMBL" id="CP123584">
    <property type="protein sequence ID" value="WZK89491.1"/>
    <property type="molecule type" value="Genomic_DNA"/>
</dbReference>
<evidence type="ECO:0000259" key="1">
    <source>
        <dbReference type="PROSITE" id="PS50995"/>
    </source>
</evidence>
<protein>
    <submittedName>
        <fullName evidence="2">MarR family winged helix-turn-helix transcriptional regulator</fullName>
    </submittedName>
</protein>
<dbReference type="PRINTS" id="PR00598">
    <property type="entry name" value="HTHMARR"/>
</dbReference>
<dbReference type="SMART" id="SM00347">
    <property type="entry name" value="HTH_MARR"/>
    <property type="match status" value="1"/>
</dbReference>
<accession>A0ABZ2XTR4</accession>
<keyword evidence="3" id="KW-1185">Reference proteome</keyword>
<name>A0ABZ2XTR4_9RHOB</name>
<evidence type="ECO:0000313" key="2">
    <source>
        <dbReference type="EMBL" id="WZK89491.1"/>
    </source>
</evidence>
<dbReference type="PANTHER" id="PTHR33164:SF43">
    <property type="entry name" value="HTH-TYPE TRANSCRIPTIONAL REPRESSOR YETL"/>
    <property type="match status" value="1"/>
</dbReference>
<reference evidence="2 3" key="1">
    <citation type="submission" date="2023-04" db="EMBL/GenBank/DDBJ databases">
        <title>Complete genome sequence of Alisedimentitalea scapharcae.</title>
        <authorList>
            <person name="Rong J.-C."/>
            <person name="Yi M.-L."/>
            <person name="Zhao Q."/>
        </authorList>
    </citation>
    <scope>NUCLEOTIDE SEQUENCE [LARGE SCALE GENOMIC DNA]</scope>
    <source>
        <strain evidence="2 3">KCTC 42119</strain>
    </source>
</reference>
<dbReference type="SUPFAM" id="SSF46785">
    <property type="entry name" value="Winged helix' DNA-binding domain"/>
    <property type="match status" value="1"/>
</dbReference>
<gene>
    <name evidence="2" type="ORF">QEZ52_02790</name>
</gene>
<evidence type="ECO:0000313" key="3">
    <source>
        <dbReference type="Proteomes" id="UP001623232"/>
    </source>
</evidence>
<organism evidence="2 3">
    <name type="scientific">Aliisedimentitalea scapharcae</name>
    <dbReference type="NCBI Taxonomy" id="1524259"/>
    <lineage>
        <taxon>Bacteria</taxon>
        <taxon>Pseudomonadati</taxon>
        <taxon>Pseudomonadota</taxon>
        <taxon>Alphaproteobacteria</taxon>
        <taxon>Rhodobacterales</taxon>
        <taxon>Roseobacteraceae</taxon>
        <taxon>Aliisedimentitalea</taxon>
    </lineage>
</organism>
<dbReference type="Proteomes" id="UP001623232">
    <property type="component" value="Chromosome"/>
</dbReference>
<dbReference type="InterPro" id="IPR000835">
    <property type="entry name" value="HTH_MarR-typ"/>
</dbReference>
<sequence length="110" mass="12194">MISFSVLTMVARNPHIRQANLAEALGMERPNLVAIVNELQNVGWVIRIPDPTDRRAYGLRITTAGRNVLSKATAEANAHEAKVTQHLDDDERQILIRALKKIEDATKQGG</sequence>
<dbReference type="InterPro" id="IPR039422">
    <property type="entry name" value="MarR/SlyA-like"/>
</dbReference>
<dbReference type="InterPro" id="IPR036388">
    <property type="entry name" value="WH-like_DNA-bd_sf"/>
</dbReference>
<proteinExistence type="predicted"/>
<dbReference type="PROSITE" id="PS50995">
    <property type="entry name" value="HTH_MARR_2"/>
    <property type="match status" value="1"/>
</dbReference>